<dbReference type="CDD" id="cd00093">
    <property type="entry name" value="HTH_XRE"/>
    <property type="match status" value="1"/>
</dbReference>
<gene>
    <name evidence="2" type="ORF">HQN87_31175</name>
</gene>
<accession>A0ABX2DYF6</accession>
<organism evidence="2 3">
    <name type="scientific">Paenibacillus tritici</name>
    <dbReference type="NCBI Taxonomy" id="1873425"/>
    <lineage>
        <taxon>Bacteria</taxon>
        <taxon>Bacillati</taxon>
        <taxon>Bacillota</taxon>
        <taxon>Bacilli</taxon>
        <taxon>Bacillales</taxon>
        <taxon>Paenibacillaceae</taxon>
        <taxon>Paenibacillus</taxon>
    </lineage>
</organism>
<sequence length="440" mass="50555">MSYAKFTEISGINSGSLSRILQGSRPISVKQLELITGALGLAEDALFGSYVEECFAFFASMRRIRPFIIKCAVLDRLDCIERIVLRLLDNLSYVPALFDVAEELFASKHHQAAALLYDNVSKAEKFQHSERLAFCRYRLFLVELGTDLESNYRAAMVFEDYVNRLHEADQLEALKRLIDVLVTVHKWKRVDELAAEMLRISQIQYDLQAVGGSEKQPERPIYFYILYAWLVRSAVCEEYKDYPGALKYVSLYAEAEWIREKDQSAARYKKQFSEWAIANGYLYRVMSGDAQAIDEYADFVADHPEEIFIALSQIVQAANQFGYDIDRILERFSDYFPFKEMAGEQGQYNVSVISEKSAQFLSDLGVYTFKKNQGNAINLILEGLDFSVNINSVRNVITCMTLFEQYRDYADQEAKKKFKKLASEVHRINAKKNVVPLSFV</sequence>
<evidence type="ECO:0000313" key="3">
    <source>
        <dbReference type="Proteomes" id="UP000711047"/>
    </source>
</evidence>
<comment type="caution">
    <text evidence="2">The sequence shown here is derived from an EMBL/GenBank/DDBJ whole genome shotgun (WGS) entry which is preliminary data.</text>
</comment>
<dbReference type="EMBL" id="JABMKX010000031">
    <property type="protein sequence ID" value="NQX49766.1"/>
    <property type="molecule type" value="Genomic_DNA"/>
</dbReference>
<feature type="domain" description="HTH cro/C1-type" evidence="1">
    <location>
        <begin position="8"/>
        <end position="46"/>
    </location>
</feature>
<evidence type="ECO:0000259" key="1">
    <source>
        <dbReference type="PROSITE" id="PS50943"/>
    </source>
</evidence>
<proteinExistence type="predicted"/>
<dbReference type="Proteomes" id="UP000711047">
    <property type="component" value="Unassembled WGS sequence"/>
</dbReference>
<dbReference type="PROSITE" id="PS50943">
    <property type="entry name" value="HTH_CROC1"/>
    <property type="match status" value="1"/>
</dbReference>
<name>A0ABX2DYF6_9BACL</name>
<keyword evidence="3" id="KW-1185">Reference proteome</keyword>
<reference evidence="2 3" key="1">
    <citation type="submission" date="2020-05" db="EMBL/GenBank/DDBJ databases">
        <title>Paenibacillus glebae, sp. nov., Paenibacillus humi sp. nov., Paenibacillus pedi sp. nov., Paenibacillus terrestris sp. nov. and Paenibacillus terricola sp. nov., isolated from a forest top soil sample.</title>
        <authorList>
            <person name="Qi S."/>
            <person name="Carlier A."/>
            <person name="Cnockaert M."/>
            <person name="Vandamme P."/>
        </authorList>
    </citation>
    <scope>NUCLEOTIDE SEQUENCE [LARGE SCALE GENOMIC DNA]</scope>
    <source>
        <strain evidence="2 3">LMG 29502</strain>
    </source>
</reference>
<dbReference type="InterPro" id="IPR001387">
    <property type="entry name" value="Cro/C1-type_HTH"/>
</dbReference>
<evidence type="ECO:0000313" key="2">
    <source>
        <dbReference type="EMBL" id="NQX49766.1"/>
    </source>
</evidence>
<protein>
    <submittedName>
        <fullName evidence="2">Transcriptional regulator</fullName>
    </submittedName>
</protein>